<evidence type="ECO:0000313" key="2">
    <source>
        <dbReference type="Proteomes" id="UP001054821"/>
    </source>
</evidence>
<dbReference type="Proteomes" id="UP001054821">
    <property type="component" value="Chromosome 1"/>
</dbReference>
<sequence>MHLFFQCAFARAYWFACPLQLDVSSVEGSDFAFYWNYLRRRYVLFHGKEANPYDAISKIFAQIDEYRHCVTLKAPCLSLQNIGRWCKLCGRNPDIGWMEANYDGAWVVKTLKDGYGWVIHDFTGWMMQAEGQ</sequence>
<name>A0AAD4WR87_PRUDU</name>
<dbReference type="EMBL" id="JAJFAZ020000001">
    <property type="protein sequence ID" value="KAI5348074.1"/>
    <property type="molecule type" value="Genomic_DNA"/>
</dbReference>
<evidence type="ECO:0000313" key="1">
    <source>
        <dbReference type="EMBL" id="KAI5348074.1"/>
    </source>
</evidence>
<dbReference type="AlphaFoldDB" id="A0AAD4WR87"/>
<reference evidence="1 2" key="1">
    <citation type="journal article" date="2022" name="G3 (Bethesda)">
        <title>Whole-genome sequence and methylome profiling of the almond [Prunus dulcis (Mill.) D.A. Webb] cultivar 'Nonpareil'.</title>
        <authorList>
            <person name="D'Amico-Willman K.M."/>
            <person name="Ouma W.Z."/>
            <person name="Meulia T."/>
            <person name="Sideli G.M."/>
            <person name="Gradziel T.M."/>
            <person name="Fresnedo-Ramirez J."/>
        </authorList>
    </citation>
    <scope>NUCLEOTIDE SEQUENCE [LARGE SCALE GENOMIC DNA]</scope>
    <source>
        <strain evidence="1">Clone GOH B32 T37-40</strain>
    </source>
</reference>
<protein>
    <recommendedName>
        <fullName evidence="3">Reverse transcriptase zinc-binding domain-containing protein</fullName>
    </recommendedName>
</protein>
<proteinExistence type="predicted"/>
<gene>
    <name evidence="1" type="ORF">L3X38_000961</name>
</gene>
<accession>A0AAD4WR87</accession>
<organism evidence="1 2">
    <name type="scientific">Prunus dulcis</name>
    <name type="common">Almond</name>
    <name type="synonym">Amygdalus dulcis</name>
    <dbReference type="NCBI Taxonomy" id="3755"/>
    <lineage>
        <taxon>Eukaryota</taxon>
        <taxon>Viridiplantae</taxon>
        <taxon>Streptophyta</taxon>
        <taxon>Embryophyta</taxon>
        <taxon>Tracheophyta</taxon>
        <taxon>Spermatophyta</taxon>
        <taxon>Magnoliopsida</taxon>
        <taxon>eudicotyledons</taxon>
        <taxon>Gunneridae</taxon>
        <taxon>Pentapetalae</taxon>
        <taxon>rosids</taxon>
        <taxon>fabids</taxon>
        <taxon>Rosales</taxon>
        <taxon>Rosaceae</taxon>
        <taxon>Amygdaloideae</taxon>
        <taxon>Amygdaleae</taxon>
        <taxon>Prunus</taxon>
    </lineage>
</organism>
<evidence type="ECO:0008006" key="3">
    <source>
        <dbReference type="Google" id="ProtNLM"/>
    </source>
</evidence>
<comment type="caution">
    <text evidence="1">The sequence shown here is derived from an EMBL/GenBank/DDBJ whole genome shotgun (WGS) entry which is preliminary data.</text>
</comment>
<keyword evidence="2" id="KW-1185">Reference proteome</keyword>